<dbReference type="Proteomes" id="UP000002875">
    <property type="component" value="Plasmid pEMTOL01"/>
</dbReference>
<dbReference type="Pfam" id="PF14319">
    <property type="entry name" value="Zn_Tnp_IS91"/>
    <property type="match status" value="1"/>
</dbReference>
<evidence type="ECO:0000259" key="1">
    <source>
        <dbReference type="Pfam" id="PF04986"/>
    </source>
</evidence>
<keyword evidence="4" id="KW-1185">Reference proteome</keyword>
<dbReference type="PANTHER" id="PTHR37023:SF1">
    <property type="entry name" value="ISSOD25 TRANSPOSASE TNPA_ISSOD25"/>
    <property type="match status" value="1"/>
</dbReference>
<feature type="domain" description="Transposase zinc-binding" evidence="2">
    <location>
        <begin position="17"/>
        <end position="94"/>
    </location>
</feature>
<evidence type="ECO:0000313" key="4">
    <source>
        <dbReference type="Proteomes" id="UP000002875"/>
    </source>
</evidence>
<dbReference type="InterPro" id="IPR054832">
    <property type="entry name" value="transpos_IS91"/>
</dbReference>
<organism evidence="3 4">
    <name type="scientific">Emticicia oligotrophica (strain DSM 17448 / CIP 109782 / MTCC 6937 / GPTSA100-15)</name>
    <dbReference type="NCBI Taxonomy" id="929562"/>
    <lineage>
        <taxon>Bacteria</taxon>
        <taxon>Pseudomonadati</taxon>
        <taxon>Bacteroidota</taxon>
        <taxon>Cytophagia</taxon>
        <taxon>Cytophagales</taxon>
        <taxon>Leadbetterellaceae</taxon>
        <taxon>Emticicia</taxon>
    </lineage>
</organism>
<name>A0ABM5N7G2_EMTOG</name>
<accession>A0ABM5N7G2</accession>
<reference evidence="3 4" key="1">
    <citation type="submission" date="2011-07" db="EMBL/GenBank/DDBJ databases">
        <title>The complete genome of plasmid 1 of Emticicia oligotrophica DSM 17448.</title>
        <authorList>
            <consortium name="US DOE Joint Genome Institute (JGI-PGF)"/>
            <person name="Lucas S."/>
            <person name="Han J."/>
            <person name="Lapidus A."/>
            <person name="Bruce D."/>
            <person name="Goodwin L."/>
            <person name="Pitluck S."/>
            <person name="Peters L."/>
            <person name="Kyrpides N."/>
            <person name="Mavromatis K."/>
            <person name="Ivanova N."/>
            <person name="Ovchinnikova G."/>
            <person name="Teshima H."/>
            <person name="Detter J.C."/>
            <person name="Tapia R."/>
            <person name="Han C."/>
            <person name="Land M."/>
            <person name="Hauser L."/>
            <person name="Markowitz V."/>
            <person name="Cheng J.-F."/>
            <person name="Hugenholtz P."/>
            <person name="Woyke T."/>
            <person name="Wu D."/>
            <person name="Tindall B."/>
            <person name="Pomrenke H."/>
            <person name="Brambilla E."/>
            <person name="Klenk H.-P."/>
            <person name="Eisen J.A."/>
        </authorList>
    </citation>
    <scope>NUCLEOTIDE SEQUENCE [LARGE SCALE GENOMIC DNA]</scope>
    <source>
        <strain evidence="4">DSM 17448 / GPTSA100-15</strain>
        <plasmid evidence="3 4">pEMTOL01</plasmid>
    </source>
</reference>
<dbReference type="InterPro" id="IPR026889">
    <property type="entry name" value="Zn_Tnp"/>
</dbReference>
<sequence>MSKQESLQGIFIKAQNLSFNPYSKRVFGQLSTCRTLANGYHLSQCSDCGHQQMQFHGCGNRHCLFCGHFGREQWVGQRRAELLPTTYYHVVFTLPHELTGLVMGNRTLLYNLLLESSSQTLIQFGKDPKYLGAEIGITSVLHTWGQNLSFHPHVHCIVSGGGFDGNQWQNSKRVRGKFLFPVGAMKIVFKGILMKGLRKLRPKLRLDKLNFEDLLSQIGQKAWNVYAKRPFGGAMGVLEYLGRYTHRIAISSSRITEVGQTTVSFHYKDYADGSKVKQMTLSHEEFLRRFEQHILPRYFVKIRHYGYLRNRGKQERLKQILASLQLSERKPIPKLTVEQFMQEKYGTGLGKCPCCGEGRMVSIAVIYSLRCEPIQASFQVRNKASPV</sequence>
<protein>
    <submittedName>
        <fullName evidence="3">Transposase</fullName>
    </submittedName>
</protein>
<evidence type="ECO:0000259" key="2">
    <source>
        <dbReference type="Pfam" id="PF14319"/>
    </source>
</evidence>
<keyword evidence="3" id="KW-0614">Plasmid</keyword>
<dbReference type="RefSeq" id="WP_015026232.1">
    <property type="nucleotide sequence ID" value="NC_018742.1"/>
</dbReference>
<proteinExistence type="predicted"/>
<dbReference type="InterPro" id="IPR007069">
    <property type="entry name" value="Transposase_32"/>
</dbReference>
<geneLocation type="plasmid" evidence="3 4">
    <name>pEMTOL01</name>
</geneLocation>
<dbReference type="NCBIfam" id="NF033538">
    <property type="entry name" value="transpos_IS91"/>
    <property type="match status" value="1"/>
</dbReference>
<dbReference type="Pfam" id="PF04986">
    <property type="entry name" value="Y2_Tnp"/>
    <property type="match status" value="1"/>
</dbReference>
<dbReference type="EMBL" id="CP002962">
    <property type="protein sequence ID" value="AFK05486.1"/>
    <property type="molecule type" value="Genomic_DNA"/>
</dbReference>
<evidence type="ECO:0000313" key="3">
    <source>
        <dbReference type="EMBL" id="AFK05486.1"/>
    </source>
</evidence>
<dbReference type="PANTHER" id="PTHR37023">
    <property type="entry name" value="TRANSPOSASE"/>
    <property type="match status" value="1"/>
</dbReference>
<feature type="domain" description="Transposase IS801/IS1294" evidence="1">
    <location>
        <begin position="136"/>
        <end position="311"/>
    </location>
</feature>
<gene>
    <name evidence="3" type="ordered locus">Emtol_0214</name>
</gene>